<sequence length="175" mass="19849">MNINDFVLSNNLQPADAVILHKKFMGMVDHFVIYLGNEENEPKFVANFTKGIKVLPNEEINKQLKKYVPKKIERYPGNNFHRQEAVNRALSRLGEKAYGFFSNNCEHFKNWVHYGKQYSKQVDIAGTTFTTTGGLMTIGGVLSSHKKTRNWGAALLLLGLGLKFLAERNNDSDKV</sequence>
<dbReference type="RefSeq" id="WP_274639340.1">
    <property type="nucleotide sequence ID" value="NZ_JAIWJY010000002.1"/>
</dbReference>
<dbReference type="GO" id="GO:0008970">
    <property type="term" value="F:phospholipase A1 activity"/>
    <property type="evidence" value="ECO:0007669"/>
    <property type="project" value="TreeGrafter"/>
</dbReference>
<dbReference type="InterPro" id="IPR051496">
    <property type="entry name" value="H-rev107_PLA/AT"/>
</dbReference>
<protein>
    <submittedName>
        <fullName evidence="5">Lecithin retinol acyltransferase family protein</fullName>
    </submittedName>
</protein>
<dbReference type="AlphaFoldDB" id="A0A9X4IKY5"/>
<evidence type="ECO:0000256" key="3">
    <source>
        <dbReference type="ARBA" id="ARBA00023098"/>
    </source>
</evidence>
<reference evidence="5" key="1">
    <citation type="submission" date="2021-09" db="EMBL/GenBank/DDBJ databases">
        <authorList>
            <person name="Smyrli M."/>
        </authorList>
    </citation>
    <scope>NUCLEOTIDE SEQUENCE</scope>
    <source>
        <strain evidence="5">LAR25</strain>
    </source>
</reference>
<evidence type="ECO:0000259" key="4">
    <source>
        <dbReference type="PROSITE" id="PS51934"/>
    </source>
</evidence>
<evidence type="ECO:0000256" key="1">
    <source>
        <dbReference type="ARBA" id="ARBA00022679"/>
    </source>
</evidence>
<feature type="domain" description="LRAT" evidence="4">
    <location>
        <begin position="20"/>
        <end position="121"/>
    </location>
</feature>
<keyword evidence="6" id="KW-1185">Reference proteome</keyword>
<evidence type="ECO:0000256" key="2">
    <source>
        <dbReference type="ARBA" id="ARBA00022801"/>
    </source>
</evidence>
<name>A0A9X4IKY5_9FLAO</name>
<dbReference type="Pfam" id="PF04970">
    <property type="entry name" value="LRAT"/>
    <property type="match status" value="1"/>
</dbReference>
<dbReference type="GO" id="GO:0016410">
    <property type="term" value="F:N-acyltransferase activity"/>
    <property type="evidence" value="ECO:0007669"/>
    <property type="project" value="TreeGrafter"/>
</dbReference>
<keyword evidence="3" id="KW-0443">Lipid metabolism</keyword>
<dbReference type="GO" id="GO:0004623">
    <property type="term" value="F:phospholipase A2 activity"/>
    <property type="evidence" value="ECO:0007669"/>
    <property type="project" value="TreeGrafter"/>
</dbReference>
<dbReference type="PANTHER" id="PTHR13943:SF77">
    <property type="entry name" value="LRAT DOMAIN-CONTAINING PROTEIN"/>
    <property type="match status" value="1"/>
</dbReference>
<comment type="caution">
    <text evidence="5">The sequence shown here is derived from an EMBL/GenBank/DDBJ whole genome shotgun (WGS) entry which is preliminary data.</text>
</comment>
<proteinExistence type="predicted"/>
<dbReference type="Gene3D" id="3.90.1720.10">
    <property type="entry name" value="endopeptidase domain like (from Nostoc punctiforme)"/>
    <property type="match status" value="1"/>
</dbReference>
<keyword evidence="2" id="KW-0378">Hydrolase</keyword>
<organism evidence="5 6">
    <name type="scientific">Tenacibaculum larymnensis</name>
    <dbReference type="NCBI Taxonomy" id="2878201"/>
    <lineage>
        <taxon>Bacteria</taxon>
        <taxon>Pseudomonadati</taxon>
        <taxon>Bacteroidota</taxon>
        <taxon>Flavobacteriia</taxon>
        <taxon>Flavobacteriales</taxon>
        <taxon>Flavobacteriaceae</taxon>
        <taxon>Tenacibaculum</taxon>
    </lineage>
</organism>
<dbReference type="Proteomes" id="UP001149303">
    <property type="component" value="Unassembled WGS sequence"/>
</dbReference>
<keyword evidence="1" id="KW-0808">Transferase</keyword>
<accession>A0A9X4IKY5</accession>
<keyword evidence="5" id="KW-0012">Acyltransferase</keyword>
<dbReference type="EMBL" id="JAIWJY010000002">
    <property type="protein sequence ID" value="MDE1206019.1"/>
    <property type="molecule type" value="Genomic_DNA"/>
</dbReference>
<dbReference type="GO" id="GO:0005737">
    <property type="term" value="C:cytoplasm"/>
    <property type="evidence" value="ECO:0007669"/>
    <property type="project" value="TreeGrafter"/>
</dbReference>
<dbReference type="PROSITE" id="PS51934">
    <property type="entry name" value="LRAT"/>
    <property type="match status" value="1"/>
</dbReference>
<gene>
    <name evidence="5" type="ORF">LCI24_04345</name>
</gene>
<dbReference type="InterPro" id="IPR007053">
    <property type="entry name" value="LRAT_dom"/>
</dbReference>
<evidence type="ECO:0000313" key="5">
    <source>
        <dbReference type="EMBL" id="MDE1206019.1"/>
    </source>
</evidence>
<dbReference type="PANTHER" id="PTHR13943">
    <property type="entry name" value="HRAS-LIKE SUPPRESSOR - RELATED"/>
    <property type="match status" value="1"/>
</dbReference>
<evidence type="ECO:0000313" key="6">
    <source>
        <dbReference type="Proteomes" id="UP001149303"/>
    </source>
</evidence>
<dbReference type="GO" id="GO:0070292">
    <property type="term" value="P:N-acylphosphatidylethanolamine metabolic process"/>
    <property type="evidence" value="ECO:0007669"/>
    <property type="project" value="TreeGrafter"/>
</dbReference>